<dbReference type="Gene3D" id="3.40.190.150">
    <property type="entry name" value="Bordetella uptake gene, domain 1"/>
    <property type="match status" value="1"/>
</dbReference>
<keyword evidence="2" id="KW-0732">Signal</keyword>
<dbReference type="AlphaFoldDB" id="A0A4P6X051"/>
<organism evidence="3 4">
    <name type="scientific">Hydrogenophaga pseudoflava</name>
    <name type="common">Pseudomonas carboxydoflava</name>
    <dbReference type="NCBI Taxonomy" id="47421"/>
    <lineage>
        <taxon>Bacteria</taxon>
        <taxon>Pseudomonadati</taxon>
        <taxon>Pseudomonadota</taxon>
        <taxon>Betaproteobacteria</taxon>
        <taxon>Burkholderiales</taxon>
        <taxon>Comamonadaceae</taxon>
        <taxon>Hydrogenophaga</taxon>
    </lineage>
</organism>
<dbReference type="Proteomes" id="UP000293912">
    <property type="component" value="Chromosome"/>
</dbReference>
<dbReference type="CDD" id="cd13578">
    <property type="entry name" value="PBP2_Bug27"/>
    <property type="match status" value="1"/>
</dbReference>
<dbReference type="Pfam" id="PF03401">
    <property type="entry name" value="TctC"/>
    <property type="match status" value="1"/>
</dbReference>
<sequence precursor="true">MKLFSISLRSLASGLCLSLAAFAGAAHAEYPADKPVRIVVPFAPGGGTDLIARTLGLGMSQALGQTVIVENKPGAGTVIGTDLVAKSVPDGYTLVIATMAHAVNPSLLSKLPYNNDTAFAPVSLVGRGPNVLVVRTESPYKSVKDVLDAVKSGKKLTYASQGNGTSAHLAGEMFVNLTKADLLHIPYRGAGPAMNDLLGGQVDLFFGTAAAVSSMVEQGKLRALAVTTPEPSPAFKGVPTVAATVPGYSVESWYGFFVPAGTPAPVIAKLNAAIKKAAQSPEFVKKVEHEGLVVNASDPAEFDRYVKTEEARWRKIVKENNIKAD</sequence>
<name>A0A4P6X051_HYDPS</name>
<reference evidence="3 4" key="1">
    <citation type="submission" date="2019-03" db="EMBL/GenBank/DDBJ databases">
        <authorList>
            <person name="Sebastian G."/>
            <person name="Baumann P."/>
            <person name="Ruckert C."/>
            <person name="Kalinowski J."/>
            <person name="Nebel B."/>
            <person name="Takors R."/>
            <person name="Blombach B."/>
        </authorList>
    </citation>
    <scope>NUCLEOTIDE SEQUENCE [LARGE SCALE GENOMIC DNA]</scope>
    <source>
        <strain evidence="3 4">DSM 1084</strain>
    </source>
</reference>
<proteinExistence type="inferred from homology"/>
<protein>
    <submittedName>
        <fullName evidence="3">Tripartite tricarboxylate transporter family receptor</fullName>
    </submittedName>
</protein>
<dbReference type="PIRSF" id="PIRSF017082">
    <property type="entry name" value="YflP"/>
    <property type="match status" value="1"/>
</dbReference>
<dbReference type="KEGG" id="hpse:HPF_09130"/>
<gene>
    <name evidence="3" type="ORF">HPF_09130</name>
</gene>
<dbReference type="PANTHER" id="PTHR42928">
    <property type="entry name" value="TRICARBOXYLATE-BINDING PROTEIN"/>
    <property type="match status" value="1"/>
</dbReference>
<feature type="signal peptide" evidence="2">
    <location>
        <begin position="1"/>
        <end position="28"/>
    </location>
</feature>
<keyword evidence="4" id="KW-1185">Reference proteome</keyword>
<comment type="similarity">
    <text evidence="1">Belongs to the UPF0065 (bug) family.</text>
</comment>
<evidence type="ECO:0000313" key="4">
    <source>
        <dbReference type="Proteomes" id="UP000293912"/>
    </source>
</evidence>
<dbReference type="PANTHER" id="PTHR42928:SF5">
    <property type="entry name" value="BLR1237 PROTEIN"/>
    <property type="match status" value="1"/>
</dbReference>
<dbReference type="RefSeq" id="WP_133156406.1">
    <property type="nucleotide sequence ID" value="NZ_CP037867.1"/>
</dbReference>
<keyword evidence="3" id="KW-0675">Receptor</keyword>
<evidence type="ECO:0000313" key="3">
    <source>
        <dbReference type="EMBL" id="QBM27848.1"/>
    </source>
</evidence>
<evidence type="ECO:0000256" key="1">
    <source>
        <dbReference type="ARBA" id="ARBA00006987"/>
    </source>
</evidence>
<evidence type="ECO:0000256" key="2">
    <source>
        <dbReference type="SAM" id="SignalP"/>
    </source>
</evidence>
<dbReference type="InterPro" id="IPR042100">
    <property type="entry name" value="Bug_dom1"/>
</dbReference>
<dbReference type="InterPro" id="IPR005064">
    <property type="entry name" value="BUG"/>
</dbReference>
<dbReference type="EMBL" id="CP037867">
    <property type="protein sequence ID" value="QBM27848.1"/>
    <property type="molecule type" value="Genomic_DNA"/>
</dbReference>
<feature type="chain" id="PRO_5020968392" evidence="2">
    <location>
        <begin position="29"/>
        <end position="325"/>
    </location>
</feature>
<dbReference type="Gene3D" id="3.40.190.10">
    <property type="entry name" value="Periplasmic binding protein-like II"/>
    <property type="match status" value="1"/>
</dbReference>
<accession>A0A4P6X051</accession>
<dbReference type="SUPFAM" id="SSF53850">
    <property type="entry name" value="Periplasmic binding protein-like II"/>
    <property type="match status" value="1"/>
</dbReference>